<evidence type="ECO:0000256" key="1">
    <source>
        <dbReference type="SAM" id="MobiDB-lite"/>
    </source>
</evidence>
<name>A0A9D3W0V2_9ROSI</name>
<evidence type="ECO:0000313" key="3">
    <source>
        <dbReference type="EMBL" id="KAH1106909.1"/>
    </source>
</evidence>
<dbReference type="AlphaFoldDB" id="A0A9D3W0V2"/>
<keyword evidence="4" id="KW-1185">Reference proteome</keyword>
<gene>
    <name evidence="3" type="ORF">J1N35_010677</name>
</gene>
<proteinExistence type="predicted"/>
<accession>A0A9D3W0V2</accession>
<evidence type="ECO:0000259" key="2">
    <source>
        <dbReference type="Pfam" id="PF03108"/>
    </source>
</evidence>
<dbReference type="Proteomes" id="UP000828251">
    <property type="component" value="Unassembled WGS sequence"/>
</dbReference>
<feature type="compositionally biased region" description="Basic and acidic residues" evidence="1">
    <location>
        <begin position="79"/>
        <end position="92"/>
    </location>
</feature>
<sequence>MHNVDLSADDMLKFPDIPYKRRGHTSSSLELGKLEVGKEFSSNDGFLDALKQYSIMNEVNYQVVKSKFKKFEAKCAVRDGHGHDYDRNSESGHKKRRN</sequence>
<reference evidence="3 4" key="1">
    <citation type="journal article" date="2021" name="Plant Biotechnol. J.">
        <title>Multi-omics assisted identification of the key and species-specific regulatory components of drought-tolerant mechanisms in Gossypium stocksii.</title>
        <authorList>
            <person name="Yu D."/>
            <person name="Ke L."/>
            <person name="Zhang D."/>
            <person name="Wu Y."/>
            <person name="Sun Y."/>
            <person name="Mei J."/>
            <person name="Sun J."/>
            <person name="Sun Y."/>
        </authorList>
    </citation>
    <scope>NUCLEOTIDE SEQUENCE [LARGE SCALE GENOMIC DNA]</scope>
    <source>
        <strain evidence="4">cv. E1</strain>
        <tissue evidence="3">Leaf</tissue>
    </source>
</reference>
<dbReference type="Pfam" id="PF03108">
    <property type="entry name" value="DBD_Tnp_Mut"/>
    <property type="match status" value="1"/>
</dbReference>
<dbReference type="EMBL" id="JAIQCV010000004">
    <property type="protein sequence ID" value="KAH1106909.1"/>
    <property type="molecule type" value="Genomic_DNA"/>
</dbReference>
<evidence type="ECO:0000313" key="4">
    <source>
        <dbReference type="Proteomes" id="UP000828251"/>
    </source>
</evidence>
<dbReference type="InterPro" id="IPR004332">
    <property type="entry name" value="Transposase_MuDR"/>
</dbReference>
<protein>
    <recommendedName>
        <fullName evidence="2">Transposase MuDR plant domain-containing protein</fullName>
    </recommendedName>
</protein>
<organism evidence="3 4">
    <name type="scientific">Gossypium stocksii</name>
    <dbReference type="NCBI Taxonomy" id="47602"/>
    <lineage>
        <taxon>Eukaryota</taxon>
        <taxon>Viridiplantae</taxon>
        <taxon>Streptophyta</taxon>
        <taxon>Embryophyta</taxon>
        <taxon>Tracheophyta</taxon>
        <taxon>Spermatophyta</taxon>
        <taxon>Magnoliopsida</taxon>
        <taxon>eudicotyledons</taxon>
        <taxon>Gunneridae</taxon>
        <taxon>Pentapetalae</taxon>
        <taxon>rosids</taxon>
        <taxon>malvids</taxon>
        <taxon>Malvales</taxon>
        <taxon>Malvaceae</taxon>
        <taxon>Malvoideae</taxon>
        <taxon>Gossypium</taxon>
    </lineage>
</organism>
<comment type="caution">
    <text evidence="3">The sequence shown here is derived from an EMBL/GenBank/DDBJ whole genome shotgun (WGS) entry which is preliminary data.</text>
</comment>
<feature type="domain" description="Transposase MuDR plant" evidence="2">
    <location>
        <begin position="33"/>
        <end position="78"/>
    </location>
</feature>
<feature type="region of interest" description="Disordered" evidence="1">
    <location>
        <begin position="79"/>
        <end position="98"/>
    </location>
</feature>
<dbReference type="OrthoDB" id="1435097at2759"/>